<dbReference type="GO" id="GO:0000981">
    <property type="term" value="F:DNA-binding transcription factor activity, RNA polymerase II-specific"/>
    <property type="evidence" value="ECO:0007669"/>
    <property type="project" value="InterPro"/>
</dbReference>
<keyword evidence="2 4" id="KW-0371">Homeobox</keyword>
<dbReference type="SUPFAM" id="SSF46689">
    <property type="entry name" value="Homeodomain-like"/>
    <property type="match status" value="1"/>
</dbReference>
<comment type="subcellular location">
    <subcellularLocation>
        <location evidence="4 5">Nucleus</location>
    </subcellularLocation>
</comment>
<protein>
    <submittedName>
        <fullName evidence="8">Homeodomain transcription factor HD2.1</fullName>
    </submittedName>
    <submittedName>
        <fullName evidence="9">Putative homeodomain transcription factor 2 protein HD2.1</fullName>
    </submittedName>
</protein>
<evidence type="ECO:0000256" key="2">
    <source>
        <dbReference type="ARBA" id="ARBA00023155"/>
    </source>
</evidence>
<dbReference type="Proteomes" id="UP000054988">
    <property type="component" value="Unassembled WGS sequence"/>
</dbReference>
<evidence type="ECO:0000256" key="3">
    <source>
        <dbReference type="ARBA" id="ARBA00023242"/>
    </source>
</evidence>
<evidence type="ECO:0000256" key="6">
    <source>
        <dbReference type="SAM" id="MobiDB-lite"/>
    </source>
</evidence>
<accession>A0A0W0FAR7</accession>
<dbReference type="PROSITE" id="PS50071">
    <property type="entry name" value="HOMEOBOX_2"/>
    <property type="match status" value="1"/>
</dbReference>
<evidence type="ECO:0000313" key="9">
    <source>
        <dbReference type="EMBL" id="KTB33400.1"/>
    </source>
</evidence>
<dbReference type="GO" id="GO:0005634">
    <property type="term" value="C:nucleus"/>
    <property type="evidence" value="ECO:0007669"/>
    <property type="project" value="UniProtKB-SubCell"/>
</dbReference>
<dbReference type="PROSITE" id="PS00027">
    <property type="entry name" value="HOMEOBOX_1"/>
    <property type="match status" value="1"/>
</dbReference>
<reference evidence="8" key="2">
    <citation type="journal article" date="2016" name="Heredity">
        <title>The cacao pathogen Moniliophthora roreri (Marasmiaceae) possesses biallelic A and B mating loci but reproduces clonally.</title>
        <authorList>
            <person name="Diaz-Valderrama J.R."/>
            <person name="Aime M.C."/>
        </authorList>
    </citation>
    <scope>NUCLEOTIDE SEQUENCE</scope>
    <source>
        <strain evidence="8">CBS 138627</strain>
    </source>
</reference>
<evidence type="ECO:0000256" key="5">
    <source>
        <dbReference type="RuleBase" id="RU000682"/>
    </source>
</evidence>
<dbReference type="InterPro" id="IPR017970">
    <property type="entry name" value="Homeobox_CS"/>
</dbReference>
<keyword evidence="3 4" id="KW-0539">Nucleus</keyword>
<feature type="domain" description="Homeobox" evidence="7">
    <location>
        <begin position="145"/>
        <end position="205"/>
    </location>
</feature>
<feature type="compositionally biased region" description="Low complexity" evidence="6">
    <location>
        <begin position="415"/>
        <end position="433"/>
    </location>
</feature>
<evidence type="ECO:0000259" key="7">
    <source>
        <dbReference type="PROSITE" id="PS50071"/>
    </source>
</evidence>
<dbReference type="Gene3D" id="1.10.10.60">
    <property type="entry name" value="Homeodomain-like"/>
    <property type="match status" value="1"/>
</dbReference>
<evidence type="ECO:0000256" key="1">
    <source>
        <dbReference type="ARBA" id="ARBA00023125"/>
    </source>
</evidence>
<dbReference type="InterPro" id="IPR009057">
    <property type="entry name" value="Homeodomain-like_sf"/>
</dbReference>
<dbReference type="GO" id="GO:0003677">
    <property type="term" value="F:DNA binding"/>
    <property type="evidence" value="ECO:0007669"/>
    <property type="project" value="UniProtKB-UniRule"/>
</dbReference>
<feature type="region of interest" description="Disordered" evidence="6">
    <location>
        <begin position="415"/>
        <end position="505"/>
    </location>
</feature>
<feature type="compositionally biased region" description="Low complexity" evidence="6">
    <location>
        <begin position="454"/>
        <end position="489"/>
    </location>
</feature>
<dbReference type="Pfam" id="PF00046">
    <property type="entry name" value="Homeodomain"/>
    <property type="match status" value="1"/>
</dbReference>
<evidence type="ECO:0000313" key="10">
    <source>
        <dbReference type="Proteomes" id="UP000054988"/>
    </source>
</evidence>
<dbReference type="EMBL" id="KU232965">
    <property type="protein sequence ID" value="ALT56986.1"/>
    <property type="molecule type" value="Genomic_DNA"/>
</dbReference>
<feature type="region of interest" description="Disordered" evidence="6">
    <location>
        <begin position="197"/>
        <end position="224"/>
    </location>
</feature>
<evidence type="ECO:0000256" key="4">
    <source>
        <dbReference type="PROSITE-ProRule" id="PRU00108"/>
    </source>
</evidence>
<proteinExistence type="predicted"/>
<reference evidence="9 10" key="1">
    <citation type="submission" date="2015-12" db="EMBL/GenBank/DDBJ databases">
        <title>Draft genome sequence of Moniliophthora roreri, the causal agent of frosty pod rot of cacao.</title>
        <authorList>
            <person name="Aime M.C."/>
            <person name="Diaz-Valderrama J.R."/>
            <person name="Kijpornyongpan T."/>
            <person name="Phillips-Mora W."/>
        </authorList>
    </citation>
    <scope>NUCLEOTIDE SEQUENCE [LARGE SCALE GENOMIC DNA]</scope>
    <source>
        <strain evidence="9 10">MCA 2952</strain>
    </source>
</reference>
<dbReference type="AlphaFoldDB" id="A0A0W0FAR7"/>
<dbReference type="InterPro" id="IPR001356">
    <property type="entry name" value="HD"/>
</dbReference>
<dbReference type="CDD" id="cd00086">
    <property type="entry name" value="homeodomain"/>
    <property type="match status" value="1"/>
</dbReference>
<evidence type="ECO:0000313" key="8">
    <source>
        <dbReference type="EMBL" id="ALT56986.1"/>
    </source>
</evidence>
<dbReference type="SMART" id="SM00389">
    <property type="entry name" value="HOX"/>
    <property type="match status" value="1"/>
</dbReference>
<gene>
    <name evidence="9" type="ORF">WG66_14018</name>
</gene>
<keyword evidence="1 4" id="KW-0238">DNA-binding</keyword>
<feature type="compositionally biased region" description="Basic residues" evidence="6">
    <location>
        <begin position="436"/>
        <end position="451"/>
    </location>
</feature>
<sequence length="592" mass="66266">MGIPTASDQVTYRLSQLQALRSLVAQSAIDFKVLHERRWPKITTSPALNVDIPPLEIVVPQSFYVELHRLGVLPVALQPHLQSLLDSFANEYQQRCRSLISRVVYPGFHTLLPQILEKLQVAFQRHFEQQTIPKILQRLRGVIRQTDSNDHPRFNKEYIPFLEKYFELDAYPSIRDQEVMAQKSGMTRRQIEVWFQNHRRVSRKNGQEPKKKRPSGASAPADPKHFIIDNLSSALRQPSDIFQLAEQMVSAETLQDRLDFDPANKYQSLHRPHYQRGANAPNPLDTPPSHSPLAFKLSELPKESQFRHLTSRPLLPLPVWDRTPYVAPIFPSPQLEPPKKVKNGKKAPPTQEEIDAFIREFEFLSTERGRNEEKTPDEYKRDYNVLRSLPPAATYAKTIIPPTGRHPALCWHPSQLARPAPAPAPSSSFDSPPTLKSKKKKAGLPNRKPKNSPRQSRASPARTTRSSQSRSPSPNAPSRTPSLESSGGRSLHRHASSSSLSEVDTPLFTPVSLPVDGPAPAVEIPALDLNSLGFGAGVNDDLGFNLPLGFTSSDPSCDPFADLFVGSASENSSMMPTAGWEQNIMRLIEAQG</sequence>
<organism evidence="9 10">
    <name type="scientific">Moniliophthora roreri</name>
    <name type="common">Frosty pod rot fungus</name>
    <name type="synonym">Monilia roreri</name>
    <dbReference type="NCBI Taxonomy" id="221103"/>
    <lineage>
        <taxon>Eukaryota</taxon>
        <taxon>Fungi</taxon>
        <taxon>Dikarya</taxon>
        <taxon>Basidiomycota</taxon>
        <taxon>Agaricomycotina</taxon>
        <taxon>Agaricomycetes</taxon>
        <taxon>Agaricomycetidae</taxon>
        <taxon>Agaricales</taxon>
        <taxon>Marasmiineae</taxon>
        <taxon>Marasmiaceae</taxon>
        <taxon>Moniliophthora</taxon>
    </lineage>
</organism>
<dbReference type="EMBL" id="LATX01002176">
    <property type="protein sequence ID" value="KTB33400.1"/>
    <property type="molecule type" value="Genomic_DNA"/>
</dbReference>
<name>A0A0W0FAR7_MONRR</name>
<feature type="DNA-binding region" description="Homeobox" evidence="4">
    <location>
        <begin position="147"/>
        <end position="206"/>
    </location>
</feature>